<dbReference type="EMBL" id="GEEE01008902">
    <property type="protein sequence ID" value="JAP54323.1"/>
    <property type="molecule type" value="Transcribed_RNA"/>
</dbReference>
<evidence type="ECO:0000256" key="2">
    <source>
        <dbReference type="ARBA" id="ARBA00022833"/>
    </source>
</evidence>
<reference evidence="7" key="1">
    <citation type="submission" date="2016-01" db="EMBL/GenBank/DDBJ databases">
        <title>Reference transcriptome for the parasite Schistocephalus solidus: insights into the molecular evolution of parasitism.</title>
        <authorList>
            <person name="Hebert F.O."/>
            <person name="Grambauer S."/>
            <person name="Barber I."/>
            <person name="Landry C.R."/>
            <person name="Aubin-Horth N."/>
        </authorList>
    </citation>
    <scope>NUCLEOTIDE SEQUENCE</scope>
</reference>
<dbReference type="AlphaFoldDB" id="A0A0X3PQW2"/>
<evidence type="ECO:0000256" key="1">
    <source>
        <dbReference type="ARBA" id="ARBA00022723"/>
    </source>
</evidence>
<feature type="compositionally biased region" description="Basic and acidic residues" evidence="5">
    <location>
        <begin position="371"/>
        <end position="384"/>
    </location>
</feature>
<dbReference type="PROSITE" id="PS50023">
    <property type="entry name" value="LIM_DOMAIN_2"/>
    <property type="match status" value="1"/>
</dbReference>
<feature type="region of interest" description="Disordered" evidence="5">
    <location>
        <begin position="405"/>
        <end position="454"/>
    </location>
</feature>
<feature type="domain" description="LIM zinc-binding" evidence="6">
    <location>
        <begin position="308"/>
        <end position="368"/>
    </location>
</feature>
<dbReference type="GO" id="GO:0046872">
    <property type="term" value="F:metal ion binding"/>
    <property type="evidence" value="ECO:0007669"/>
    <property type="project" value="UniProtKB-KW"/>
</dbReference>
<evidence type="ECO:0000256" key="4">
    <source>
        <dbReference type="PROSITE-ProRule" id="PRU00125"/>
    </source>
</evidence>
<keyword evidence="3 4" id="KW-0440">LIM domain</keyword>
<dbReference type="PROSITE" id="PS00478">
    <property type="entry name" value="LIM_DOMAIN_1"/>
    <property type="match status" value="1"/>
</dbReference>
<proteinExistence type="predicted"/>
<keyword evidence="2 4" id="KW-0862">Zinc</keyword>
<evidence type="ECO:0000256" key="5">
    <source>
        <dbReference type="SAM" id="MobiDB-lite"/>
    </source>
</evidence>
<organism evidence="7">
    <name type="scientific">Schistocephalus solidus</name>
    <name type="common">Tapeworm</name>
    <dbReference type="NCBI Taxonomy" id="70667"/>
    <lineage>
        <taxon>Eukaryota</taxon>
        <taxon>Metazoa</taxon>
        <taxon>Spiralia</taxon>
        <taxon>Lophotrochozoa</taxon>
        <taxon>Platyhelminthes</taxon>
        <taxon>Cestoda</taxon>
        <taxon>Eucestoda</taxon>
        <taxon>Diphyllobothriidea</taxon>
        <taxon>Diphyllobothriidae</taxon>
        <taxon>Schistocephalus</taxon>
    </lineage>
</organism>
<dbReference type="SUPFAM" id="SSF57716">
    <property type="entry name" value="Glucocorticoid receptor-like (DNA-binding domain)"/>
    <property type="match status" value="1"/>
</dbReference>
<name>A0A0X3PQW2_SCHSO</name>
<feature type="compositionally biased region" description="Low complexity" evidence="5">
    <location>
        <begin position="288"/>
        <end position="299"/>
    </location>
</feature>
<evidence type="ECO:0000259" key="6">
    <source>
        <dbReference type="PROSITE" id="PS50023"/>
    </source>
</evidence>
<sequence>MEHDRNNQEEPTLDVSLDVESNFDEMLSALRVGVQKPSADRDAYNEDSIKCSSDSPQTDLDAYVAPNSEGCDPYLQTPPGGLDAEHGQVVTTNGYENCAIERENSALEDRKSLDSSAEDFEDEVVHHDIQETNCNDDQPVAPPTEETEVTTQAEEIQHTLEDDGESEVKSPTAIHDAETSEELVHDAHAVDEGWAKDDYSPTDESVKIPDVEPTIRRYSGATVDEDDYEVPKTQLSEELASLTVSADAKEDESACNAMNGFPPETDDAPAEVSDKEEENACHTTDDWSPAAHEAAAESDAPNEEVDVGCCAKCGDRVRMSEEVGAKGKTFHKECFRCIKCSCPLITNTCQMAEGQLYCESHYSEMLNSDEDHSLREDDTVRHSDAVVNEDELPEPEYTKSMIAKFQQPQQSSPPSQNAMNTPKVGKVKTPDFLNNNEKPSPEPSAPIDDVLPPTGSAKRLVEQWSTIVSQEKVTPKPQPADEHYYPPNTAKMIAAKFSAGLFNEDTESRAGDRSSPKVTRNGHTGECMGNGDQMDPELPAEGMTRDLIAKFSVREA</sequence>
<feature type="region of interest" description="Disordered" evidence="5">
    <location>
        <begin position="34"/>
        <end position="87"/>
    </location>
</feature>
<feature type="region of interest" description="Disordered" evidence="5">
    <location>
        <begin position="130"/>
        <end position="207"/>
    </location>
</feature>
<dbReference type="SMART" id="SM00132">
    <property type="entry name" value="LIM"/>
    <property type="match status" value="1"/>
</dbReference>
<dbReference type="Gene3D" id="2.10.110.10">
    <property type="entry name" value="Cysteine Rich Protein"/>
    <property type="match status" value="1"/>
</dbReference>
<dbReference type="InterPro" id="IPR001781">
    <property type="entry name" value="Znf_LIM"/>
</dbReference>
<evidence type="ECO:0000313" key="7">
    <source>
        <dbReference type="EMBL" id="JAP54323.1"/>
    </source>
</evidence>
<feature type="region of interest" description="Disordered" evidence="5">
    <location>
        <begin position="371"/>
        <end position="393"/>
    </location>
</feature>
<feature type="region of interest" description="Disordered" evidence="5">
    <location>
        <begin position="256"/>
        <end position="301"/>
    </location>
</feature>
<feature type="compositionally biased region" description="Acidic residues" evidence="5">
    <location>
        <begin position="264"/>
        <end position="277"/>
    </location>
</feature>
<dbReference type="CDD" id="cd08368">
    <property type="entry name" value="LIM"/>
    <property type="match status" value="1"/>
</dbReference>
<protein>
    <recommendedName>
        <fullName evidence="6">LIM zinc-binding domain-containing protein</fullName>
    </recommendedName>
</protein>
<feature type="compositionally biased region" description="Basic and acidic residues" evidence="5">
    <location>
        <begin position="38"/>
        <end position="49"/>
    </location>
</feature>
<feature type="compositionally biased region" description="Basic and acidic residues" evidence="5">
    <location>
        <begin position="175"/>
        <end position="207"/>
    </location>
</feature>
<feature type="compositionally biased region" description="Basic and acidic residues" evidence="5">
    <location>
        <begin position="506"/>
        <end position="515"/>
    </location>
</feature>
<accession>A0A0X3PQW2</accession>
<feature type="compositionally biased region" description="Low complexity" evidence="5">
    <location>
        <begin position="406"/>
        <end position="416"/>
    </location>
</feature>
<dbReference type="Pfam" id="PF00412">
    <property type="entry name" value="LIM"/>
    <property type="match status" value="1"/>
</dbReference>
<keyword evidence="1 4" id="KW-0479">Metal-binding</keyword>
<feature type="region of interest" description="Disordered" evidence="5">
    <location>
        <begin position="505"/>
        <end position="539"/>
    </location>
</feature>
<evidence type="ECO:0000256" key="3">
    <source>
        <dbReference type="ARBA" id="ARBA00023038"/>
    </source>
</evidence>
<gene>
    <name evidence="7" type="ORF">TR153088</name>
</gene>